<dbReference type="OrthoDB" id="73465at2759"/>
<dbReference type="EMBL" id="PJQM01005447">
    <property type="protein sequence ID" value="RCH81604.1"/>
    <property type="molecule type" value="Genomic_DNA"/>
</dbReference>
<keyword evidence="2" id="KW-0732">Signal</keyword>
<reference evidence="3 4" key="1">
    <citation type="journal article" date="2018" name="G3 (Bethesda)">
        <title>Phylogenetic and Phylogenomic Definition of Rhizopus Species.</title>
        <authorList>
            <person name="Gryganskyi A.P."/>
            <person name="Golan J."/>
            <person name="Dolatabadi S."/>
            <person name="Mondo S."/>
            <person name="Robb S."/>
            <person name="Idnurm A."/>
            <person name="Muszewska A."/>
            <person name="Steczkiewicz K."/>
            <person name="Masonjones S."/>
            <person name="Liao H.L."/>
            <person name="Gajdeczka M.T."/>
            <person name="Anike F."/>
            <person name="Vuek A."/>
            <person name="Anishchenko I.M."/>
            <person name="Voigt K."/>
            <person name="de Hoog G.S."/>
            <person name="Smith M.E."/>
            <person name="Heitman J."/>
            <person name="Vilgalys R."/>
            <person name="Stajich J.E."/>
        </authorList>
    </citation>
    <scope>NUCLEOTIDE SEQUENCE [LARGE SCALE GENOMIC DNA]</scope>
    <source>
        <strain evidence="3 4">LSU 92-RS-03</strain>
    </source>
</reference>
<dbReference type="STRING" id="4846.A0A367IV98"/>
<evidence type="ECO:0000313" key="3">
    <source>
        <dbReference type="EMBL" id="RCH81604.1"/>
    </source>
</evidence>
<keyword evidence="4" id="KW-1185">Reference proteome</keyword>
<dbReference type="AlphaFoldDB" id="A0A367IV98"/>
<organism evidence="3 4">
    <name type="scientific">Rhizopus stolonifer</name>
    <name type="common">Rhizopus nigricans</name>
    <dbReference type="NCBI Taxonomy" id="4846"/>
    <lineage>
        <taxon>Eukaryota</taxon>
        <taxon>Fungi</taxon>
        <taxon>Fungi incertae sedis</taxon>
        <taxon>Mucoromycota</taxon>
        <taxon>Mucoromycotina</taxon>
        <taxon>Mucoromycetes</taxon>
        <taxon>Mucorales</taxon>
        <taxon>Mucorineae</taxon>
        <taxon>Rhizopodaceae</taxon>
        <taxon>Rhizopus</taxon>
    </lineage>
</organism>
<protein>
    <submittedName>
        <fullName evidence="3">Uncharacterized protein</fullName>
    </submittedName>
</protein>
<proteinExistence type="predicted"/>
<feature type="chain" id="PRO_5016653600" evidence="2">
    <location>
        <begin position="21"/>
        <end position="593"/>
    </location>
</feature>
<sequence>MYSTSLILLLLLITLYLTLAQEELESILKRKDVEETTTSSGLTPLTTNIEITTSTTDDTSDSDSEEAAQSMNQDIYNSKDLFKKEPSVTNVTNLVQVKLYCEVDTALCSEVETVLIAAANEFAKVVNLKTRIIFQTSYYSFCVNQCANSTYGWGSPSSQFTLISLNEADSNFIYPQALAKQLAQFTDSSNWANYDVAIDINHDIHMNAANQTGLNTTSIPLQGGFYFGNDTIQDYQIDLEYVILHQMIHGLGMVSSWAPYFSDTTSPFQKLLSGLITPEDSLKIMTPSPHWYVRHATGPAYITGFQPNLIFDKFLYLFISARNQTIWLGEYGFDMQGFCVQDNEAFIVNFMNAFLNNATQSTKAKTIYVSMSMSKTMTFEFSPLSSQSVYYTNAYLNQTYKSMQLMTGVISKQNEGYYRPGISTSHVDDSYMGTPDFLMTHTFVKGKALADLVQEGYSQIPDIEYNVTTTVPTNITTYHNVTVGNHTVLNATLTTEERNVTVQYKYKSPIGPGILRILETIGYSTVLTNTNYSASIIKTTKPDTTCDDTNSNDFQSRSDDSSTTTALSLAQPQSEFSPVFSVFVLLTLIWIIQ</sequence>
<evidence type="ECO:0000256" key="2">
    <source>
        <dbReference type="SAM" id="SignalP"/>
    </source>
</evidence>
<gene>
    <name evidence="3" type="ORF">CU098_001236</name>
</gene>
<name>A0A367IV98_RHIST</name>
<accession>A0A367IV98</accession>
<evidence type="ECO:0000256" key="1">
    <source>
        <dbReference type="SAM" id="MobiDB-lite"/>
    </source>
</evidence>
<feature type="region of interest" description="Disordered" evidence="1">
    <location>
        <begin position="38"/>
        <end position="69"/>
    </location>
</feature>
<feature type="compositionally biased region" description="Low complexity" evidence="1">
    <location>
        <begin position="38"/>
        <end position="57"/>
    </location>
</feature>
<comment type="caution">
    <text evidence="3">The sequence shown here is derived from an EMBL/GenBank/DDBJ whole genome shotgun (WGS) entry which is preliminary data.</text>
</comment>
<evidence type="ECO:0000313" key="4">
    <source>
        <dbReference type="Proteomes" id="UP000253551"/>
    </source>
</evidence>
<feature type="signal peptide" evidence="2">
    <location>
        <begin position="1"/>
        <end position="20"/>
    </location>
</feature>
<dbReference type="Proteomes" id="UP000253551">
    <property type="component" value="Unassembled WGS sequence"/>
</dbReference>